<evidence type="ECO:0000313" key="13">
    <source>
        <dbReference type="EMBL" id="TLD72672.1"/>
    </source>
</evidence>
<gene>
    <name evidence="10 13" type="primary">secD</name>
    <name evidence="11" type="synonym">secF</name>
    <name evidence="13" type="ORF">FEM03_00940</name>
</gene>
<dbReference type="InterPro" id="IPR048634">
    <property type="entry name" value="SecD_SecF_C"/>
</dbReference>
<keyword evidence="4" id="KW-0997">Cell inner membrane</keyword>
<evidence type="ECO:0000256" key="10">
    <source>
        <dbReference type="HAMAP-Rule" id="MF_01463"/>
    </source>
</evidence>
<comment type="function">
    <text evidence="10">Part of the Sec protein translocase complex. Interacts with the SecYEG preprotein conducting channel. SecDF uses the proton motive force (PMF) to complete protein translocation after the ATP-dependent function of SecA.</text>
</comment>
<dbReference type="NCBIfam" id="TIGR00966">
    <property type="entry name" value="transloc_SecF"/>
    <property type="match status" value="1"/>
</dbReference>
<keyword evidence="6 10" id="KW-0653">Protein transport</keyword>
<dbReference type="Proteomes" id="UP000306196">
    <property type="component" value="Unassembled WGS sequence"/>
</dbReference>
<protein>
    <recommendedName>
        <fullName evidence="10 11">Multifunctional fusion protein</fullName>
    </recommendedName>
    <domain>
        <recommendedName>
            <fullName evidence="10">Protein translocase subunit SecD</fullName>
        </recommendedName>
    </domain>
    <domain>
        <recommendedName>
            <fullName evidence="11">Protein-export membrane protein SecF</fullName>
        </recommendedName>
    </domain>
</protein>
<evidence type="ECO:0000313" key="14">
    <source>
        <dbReference type="Proteomes" id="UP000306196"/>
    </source>
</evidence>
<feature type="transmembrane region" description="Helical" evidence="10">
    <location>
        <begin position="402"/>
        <end position="424"/>
    </location>
</feature>
<dbReference type="Gene3D" id="3.30.70.3400">
    <property type="match status" value="1"/>
</dbReference>
<dbReference type="InterPro" id="IPR022645">
    <property type="entry name" value="SecD/SecF_bac"/>
</dbReference>
<dbReference type="PANTHER" id="PTHR30081">
    <property type="entry name" value="PROTEIN-EXPORT MEMBRANE PROTEIN SEC"/>
    <property type="match status" value="1"/>
</dbReference>
<evidence type="ECO:0000256" key="3">
    <source>
        <dbReference type="ARBA" id="ARBA00022475"/>
    </source>
</evidence>
<evidence type="ECO:0000256" key="4">
    <source>
        <dbReference type="ARBA" id="ARBA00022519"/>
    </source>
</evidence>
<feature type="transmembrane region" description="Helical" evidence="10">
    <location>
        <begin position="430"/>
        <end position="454"/>
    </location>
</feature>
<evidence type="ECO:0000256" key="6">
    <source>
        <dbReference type="ARBA" id="ARBA00022927"/>
    </source>
</evidence>
<feature type="transmembrane region" description="Helical" evidence="10">
    <location>
        <begin position="309"/>
        <end position="326"/>
    </location>
</feature>
<keyword evidence="7 10" id="KW-1133">Transmembrane helix</keyword>
<evidence type="ECO:0000256" key="5">
    <source>
        <dbReference type="ARBA" id="ARBA00022692"/>
    </source>
</evidence>
<evidence type="ECO:0000256" key="9">
    <source>
        <dbReference type="ARBA" id="ARBA00023136"/>
    </source>
</evidence>
<feature type="transmembrane region" description="Helical" evidence="10">
    <location>
        <begin position="654"/>
        <end position="675"/>
    </location>
</feature>
<dbReference type="FunFam" id="1.20.1640.10:FF:000004">
    <property type="entry name" value="Protein translocase subunit SecD"/>
    <property type="match status" value="1"/>
</dbReference>
<dbReference type="PANTHER" id="PTHR30081:SF1">
    <property type="entry name" value="PROTEIN TRANSLOCASE SUBUNIT SECD"/>
    <property type="match status" value="1"/>
</dbReference>
<dbReference type="NCBIfam" id="TIGR00916">
    <property type="entry name" value="2A0604s01"/>
    <property type="match status" value="2"/>
</dbReference>
<feature type="transmembrane region" description="Helical" evidence="10">
    <location>
        <begin position="599"/>
        <end position="620"/>
    </location>
</feature>
<feature type="domain" description="SSD" evidence="12">
    <location>
        <begin position="623"/>
        <end position="754"/>
    </location>
</feature>
<dbReference type="NCBIfam" id="TIGR01129">
    <property type="entry name" value="secD"/>
    <property type="match status" value="1"/>
</dbReference>
<dbReference type="RefSeq" id="WP_138084295.1">
    <property type="nucleotide sequence ID" value="NZ_VAUV01000001.1"/>
</dbReference>
<proteinExistence type="inferred from homology"/>
<comment type="caution">
    <text evidence="13">The sequence shown here is derived from an EMBL/GenBank/DDBJ whole genome shotgun (WGS) entry which is preliminary data.</text>
</comment>
<name>A0A5R8KK49_9BACT</name>
<comment type="caution">
    <text evidence="10">Lacks conserved residue(s) required for the propagation of feature annotation.</text>
</comment>
<dbReference type="PRINTS" id="PR01755">
    <property type="entry name" value="SECFTRNLCASE"/>
</dbReference>
<dbReference type="Pfam" id="PF22599">
    <property type="entry name" value="SecDF_P1_head"/>
    <property type="match status" value="1"/>
</dbReference>
<dbReference type="InterPro" id="IPR048631">
    <property type="entry name" value="SecD_1st"/>
</dbReference>
<organism evidence="13 14">
    <name type="scientific">Phragmitibacter flavus</name>
    <dbReference type="NCBI Taxonomy" id="2576071"/>
    <lineage>
        <taxon>Bacteria</taxon>
        <taxon>Pseudomonadati</taxon>
        <taxon>Verrucomicrobiota</taxon>
        <taxon>Verrucomicrobiia</taxon>
        <taxon>Verrucomicrobiales</taxon>
        <taxon>Verrucomicrobiaceae</taxon>
        <taxon>Phragmitibacter</taxon>
    </lineage>
</organism>
<dbReference type="Gene3D" id="3.30.1360.200">
    <property type="match status" value="1"/>
</dbReference>
<keyword evidence="8 10" id="KW-0811">Translocation</keyword>
<evidence type="ECO:0000259" key="12">
    <source>
        <dbReference type="PROSITE" id="PS50156"/>
    </source>
</evidence>
<dbReference type="SUPFAM" id="SSF82866">
    <property type="entry name" value="Multidrug efflux transporter AcrB transmembrane domain"/>
    <property type="match status" value="2"/>
</dbReference>
<evidence type="ECO:0000256" key="8">
    <source>
        <dbReference type="ARBA" id="ARBA00023010"/>
    </source>
</evidence>
<dbReference type="Pfam" id="PF02355">
    <property type="entry name" value="SecD_SecF_C"/>
    <property type="match status" value="2"/>
</dbReference>
<dbReference type="GO" id="GO:0005886">
    <property type="term" value="C:plasma membrane"/>
    <property type="evidence" value="ECO:0007669"/>
    <property type="project" value="UniProtKB-SubCell"/>
</dbReference>
<dbReference type="GO" id="GO:0006605">
    <property type="term" value="P:protein targeting"/>
    <property type="evidence" value="ECO:0007669"/>
    <property type="project" value="UniProtKB-UniRule"/>
</dbReference>
<dbReference type="Gene3D" id="1.20.1640.10">
    <property type="entry name" value="Multidrug efflux transporter AcrB transmembrane domain"/>
    <property type="match status" value="2"/>
</dbReference>
<dbReference type="InterPro" id="IPR054384">
    <property type="entry name" value="SecDF_P1_head"/>
</dbReference>
<accession>A0A5R8KK49</accession>
<dbReference type="PROSITE" id="PS50156">
    <property type="entry name" value="SSD"/>
    <property type="match status" value="1"/>
</dbReference>
<dbReference type="GO" id="GO:0043952">
    <property type="term" value="P:protein transport by the Sec complex"/>
    <property type="evidence" value="ECO:0007669"/>
    <property type="project" value="UniProtKB-UniRule"/>
</dbReference>
<feature type="transmembrane region" description="Helical" evidence="10">
    <location>
        <begin position="359"/>
        <end position="381"/>
    </location>
</feature>
<dbReference type="HAMAP" id="MF_01463_B">
    <property type="entry name" value="SecD_B"/>
    <property type="match status" value="1"/>
</dbReference>
<evidence type="ECO:0000256" key="7">
    <source>
        <dbReference type="ARBA" id="ARBA00022989"/>
    </source>
</evidence>
<sequence>MHTPEITFLYGAVLLFLLFFYLGTAKHRSKKIAGTVLTLGISAFCLWAFFDIGIKRGIDLGGGSSFTVQLSPGVSDDGSQKIITSDSVQQAIGILEKRLNPDGAKDLQLVPQGTDRINIQMPGVGPEEVEAVRKQIEQVAHLEFRLVHRNSEGELASMKATGRPAIGYVEMPGTEHKTDPTAPASYLVSARPDLEGKYVKNAYAYPDPLQGWTIGLDFDSLGADLFAKLTSAHVGERLAIIVDGEVISAPNLKDAILTGSAVISGDYKEAQARGLATALENPLENPMSIIEESSVTAAFGEQTVKQGIYTGYISAVLIALFLVIYYRFAGLIALIGLAVCMLVVFGALALFNFTLTMPGIAGLVLTMGMAVDANVLIYERLREEIKNGKSIASALESSFEKAFSAIFDANFTTLISAVVLFYLASGLVKGFAVTLTIGIFGTMLGALIVTRVVFNWLIDANLLKKITVTQIIPDRIFNVMSLSRAFFIGTLLATVVVVGMFFVKGKEAIGIDFRGGALTRFEIKEGQRIEASSVEAILTEAGLKGFYVQESSTGTNELITVRSEYEDGTKVKSLVEAKHADQVSGGQIERVGSVVGKELAIRSLIAYAIAMIGMLIYLTIFYEWSFALAAMVALFHDCVLAIGVSVLFGQQLSVIHIGALLTVAGYSLNDTIIVFDRIREMLKTRSGSLRDLMNEAVSATLSRTLLTSVTVLMSMGVLYVYGGPSMRDFALPILIGVVVGTYSSIYIASALVLWYVRVTGKNLRNQILETEARREAIKNAASTGA</sequence>
<evidence type="ECO:0000256" key="11">
    <source>
        <dbReference type="HAMAP-Rule" id="MF_01464"/>
    </source>
</evidence>
<keyword evidence="14" id="KW-1185">Reference proteome</keyword>
<feature type="transmembrane region" description="Helical" evidence="10">
    <location>
        <begin position="627"/>
        <end position="648"/>
    </location>
</feature>
<dbReference type="InterPro" id="IPR005665">
    <property type="entry name" value="SecF_bac"/>
</dbReference>
<feature type="transmembrane region" description="Helical" evidence="10">
    <location>
        <begin position="485"/>
        <end position="503"/>
    </location>
</feature>
<comment type="subunit">
    <text evidence="10">Forms a complex with SecF. Part of the essential Sec protein translocation apparatus which comprises SecA, SecYEG and auxiliary proteins SecDF. Other proteins may also be involved.</text>
</comment>
<dbReference type="GO" id="GO:0015450">
    <property type="term" value="F:protein-transporting ATPase activity"/>
    <property type="evidence" value="ECO:0007669"/>
    <property type="project" value="InterPro"/>
</dbReference>
<comment type="subunit">
    <text evidence="11">Forms a complex with SecD. Part of the essential Sec protein translocation apparatus which comprises SecA, SecYEG and auxiliary proteins SecDF. Other proteins may also be involved.</text>
</comment>
<keyword evidence="2 10" id="KW-0813">Transport</keyword>
<feature type="transmembrane region" description="Helical" evidence="10">
    <location>
        <begin position="696"/>
        <end position="721"/>
    </location>
</feature>
<feature type="transmembrane region" description="Helical" evidence="10">
    <location>
        <begin position="6"/>
        <end position="25"/>
    </location>
</feature>
<dbReference type="AlphaFoldDB" id="A0A5R8KK49"/>
<reference evidence="13 14" key="1">
    <citation type="submission" date="2019-05" db="EMBL/GenBank/DDBJ databases">
        <title>Verrucobacter flavum gen. nov., sp. nov. a new member of the family Verrucomicrobiaceae.</title>
        <authorList>
            <person name="Szuroczki S."/>
            <person name="Abbaszade G."/>
            <person name="Szabo A."/>
            <person name="Felfoldi T."/>
            <person name="Schumann P."/>
            <person name="Boka K."/>
            <person name="Keki Z."/>
            <person name="Toumi M."/>
            <person name="Toth E."/>
        </authorList>
    </citation>
    <scope>NUCLEOTIDE SEQUENCE [LARGE SCALE GENOMIC DNA]</scope>
    <source>
        <strain evidence="13 14">MG-N-17</strain>
    </source>
</reference>
<comment type="similarity">
    <text evidence="11">Belongs to the SecD/SecF family. SecF subfamily.</text>
</comment>
<dbReference type="InterPro" id="IPR005791">
    <property type="entry name" value="SecD"/>
</dbReference>
<dbReference type="InterPro" id="IPR000731">
    <property type="entry name" value="SSD"/>
</dbReference>
<keyword evidence="3 10" id="KW-1003">Cell membrane</keyword>
<dbReference type="InterPro" id="IPR055344">
    <property type="entry name" value="SecD_SecF_C_bact"/>
</dbReference>
<keyword evidence="5 10" id="KW-0812">Transmembrane</keyword>
<dbReference type="EMBL" id="VAUV01000001">
    <property type="protein sequence ID" value="TLD72672.1"/>
    <property type="molecule type" value="Genomic_DNA"/>
</dbReference>
<feature type="transmembrane region" description="Helical" evidence="10">
    <location>
        <begin position="733"/>
        <end position="756"/>
    </location>
</feature>
<dbReference type="OrthoDB" id="9805019at2"/>
<evidence type="ECO:0000256" key="2">
    <source>
        <dbReference type="ARBA" id="ARBA00022448"/>
    </source>
</evidence>
<comment type="subcellular location">
    <subcellularLocation>
        <location evidence="1 10">Cell membrane</location>
        <topology evidence="1 10">Multi-pass membrane protein</topology>
    </subcellularLocation>
</comment>
<dbReference type="GO" id="GO:0065002">
    <property type="term" value="P:intracellular protein transmembrane transport"/>
    <property type="evidence" value="ECO:0007669"/>
    <property type="project" value="UniProtKB-UniRule"/>
</dbReference>
<feature type="transmembrane region" description="Helical" evidence="10">
    <location>
        <begin position="331"/>
        <end position="353"/>
    </location>
</feature>
<dbReference type="Pfam" id="PF21760">
    <property type="entry name" value="SecD_1st"/>
    <property type="match status" value="1"/>
</dbReference>
<dbReference type="InterPro" id="IPR022813">
    <property type="entry name" value="SecD/SecF_arch_bac"/>
</dbReference>
<comment type="similarity">
    <text evidence="10">Belongs to the SecD/SecF family. SecD subfamily.</text>
</comment>
<keyword evidence="9 10" id="KW-0472">Membrane</keyword>
<evidence type="ECO:0000256" key="1">
    <source>
        <dbReference type="ARBA" id="ARBA00004651"/>
    </source>
</evidence>
<dbReference type="HAMAP" id="MF_01464_B">
    <property type="entry name" value="SecF_B"/>
    <property type="match status" value="1"/>
</dbReference>
<feature type="transmembrane region" description="Helical" evidence="10">
    <location>
        <begin position="32"/>
        <end position="50"/>
    </location>
</feature>